<dbReference type="PROSITE" id="PS00086">
    <property type="entry name" value="CYTOCHROME_P450"/>
    <property type="match status" value="1"/>
</dbReference>
<dbReference type="PRINTS" id="PR00463">
    <property type="entry name" value="EP450I"/>
</dbReference>
<evidence type="ECO:0000313" key="9">
    <source>
        <dbReference type="EMBL" id="KIW49606.1"/>
    </source>
</evidence>
<evidence type="ECO:0000256" key="7">
    <source>
        <dbReference type="RuleBase" id="RU000461"/>
    </source>
</evidence>
<dbReference type="RefSeq" id="XP_013310190.1">
    <property type="nucleotide sequence ID" value="XM_013454736.1"/>
</dbReference>
<keyword evidence="8" id="KW-1133">Transmembrane helix</keyword>
<protein>
    <recommendedName>
        <fullName evidence="11">Cytochrome P450</fullName>
    </recommendedName>
</protein>
<dbReference type="InterPro" id="IPR036396">
    <property type="entry name" value="Cyt_P450_sf"/>
</dbReference>
<evidence type="ECO:0000256" key="8">
    <source>
        <dbReference type="SAM" id="Phobius"/>
    </source>
</evidence>
<dbReference type="HOGENOM" id="CLU_001570_14_4_1"/>
<proteinExistence type="inferred from homology"/>
<dbReference type="OrthoDB" id="3945418at2759"/>
<dbReference type="InterPro" id="IPR002401">
    <property type="entry name" value="Cyt_P450_E_grp-I"/>
</dbReference>
<feature type="binding site" description="axial binding residue" evidence="6">
    <location>
        <position position="452"/>
    </location>
    <ligand>
        <name>heme</name>
        <dbReference type="ChEBI" id="CHEBI:30413"/>
    </ligand>
    <ligandPart>
        <name>Fe</name>
        <dbReference type="ChEBI" id="CHEBI:18248"/>
    </ligandPart>
</feature>
<comment type="similarity">
    <text evidence="2 7">Belongs to the cytochrome P450 family.</text>
</comment>
<evidence type="ECO:0000256" key="5">
    <source>
        <dbReference type="ARBA" id="ARBA00023004"/>
    </source>
</evidence>
<dbReference type="Proteomes" id="UP000054342">
    <property type="component" value="Unassembled WGS sequence"/>
</dbReference>
<dbReference type="GeneID" id="25333181"/>
<dbReference type="PANTHER" id="PTHR24305">
    <property type="entry name" value="CYTOCHROME P450"/>
    <property type="match status" value="1"/>
</dbReference>
<dbReference type="Pfam" id="PF00067">
    <property type="entry name" value="p450"/>
    <property type="match status" value="1"/>
</dbReference>
<dbReference type="EMBL" id="KN847323">
    <property type="protein sequence ID" value="KIW49606.1"/>
    <property type="molecule type" value="Genomic_DNA"/>
</dbReference>
<dbReference type="GO" id="GO:0016705">
    <property type="term" value="F:oxidoreductase activity, acting on paired donors, with incorporation or reduction of molecular oxygen"/>
    <property type="evidence" value="ECO:0007669"/>
    <property type="project" value="InterPro"/>
</dbReference>
<dbReference type="GO" id="GO:0004497">
    <property type="term" value="F:monooxygenase activity"/>
    <property type="evidence" value="ECO:0007669"/>
    <property type="project" value="UniProtKB-KW"/>
</dbReference>
<dbReference type="PANTHER" id="PTHR24305:SF166">
    <property type="entry name" value="CYTOCHROME P450 12A4, MITOCHONDRIAL-RELATED"/>
    <property type="match status" value="1"/>
</dbReference>
<evidence type="ECO:0000256" key="3">
    <source>
        <dbReference type="ARBA" id="ARBA00022723"/>
    </source>
</evidence>
<keyword evidence="4 7" id="KW-0560">Oxidoreductase</keyword>
<dbReference type="AlphaFoldDB" id="A0A0D2BBV1"/>
<dbReference type="CDD" id="cd11062">
    <property type="entry name" value="CYP58-like"/>
    <property type="match status" value="1"/>
</dbReference>
<gene>
    <name evidence="9" type="ORF">PV05_11273</name>
</gene>
<keyword evidence="10" id="KW-1185">Reference proteome</keyword>
<evidence type="ECO:0008006" key="11">
    <source>
        <dbReference type="Google" id="ProtNLM"/>
    </source>
</evidence>
<dbReference type="GO" id="GO:0020037">
    <property type="term" value="F:heme binding"/>
    <property type="evidence" value="ECO:0007669"/>
    <property type="project" value="InterPro"/>
</dbReference>
<sequence length="511" mass="58850">MDMELSWILSHPIATLLVAYIFYVLCLVIYRLHFHPLAKFPGPKYAAISRWHEFYYEVVKKGQFTFKVQEYHKKYGPIVRIVPDELHIQDSQFYDDLYTKAGRVDKYEWMAGRFGCDTSVFTTSPDELHRIRRGALNPLFSRARIVDLQTIIREKINLLLERIREFQAEGKILPINRAFMALTGDVVMEYCFSMTYDHLRMPNFEKTLHEPFMAASISGHLSLQCPWVPKLLFMLPESMLVKIEPLYALVFRMQADFRKQINAMKDGKMDDVLEKSSHPTVLQELISGSMPASEKETRRLQDEAQLVVAAGVTTTGWALSTATFHLLNNPKTLARLRAELGAAIPDPKATLSWTELEKLPYLTGCVREAVRMSYAVTTRNPRLFSKPLIYKDWVIPLRTPVSMTIVDINDDEDIYPNPREFQPDRWINPPKTKDGSSLERYFVGFGKGSRSCLGINLAHAELYMTLAAVFRNFQFELYETDITDVELAHDFFLPSPKLNSKGVRVKVLKEA</sequence>
<evidence type="ECO:0000256" key="4">
    <source>
        <dbReference type="ARBA" id="ARBA00023002"/>
    </source>
</evidence>
<evidence type="ECO:0000256" key="1">
    <source>
        <dbReference type="ARBA" id="ARBA00001971"/>
    </source>
</evidence>
<evidence type="ECO:0000256" key="2">
    <source>
        <dbReference type="ARBA" id="ARBA00010617"/>
    </source>
</evidence>
<feature type="transmembrane region" description="Helical" evidence="8">
    <location>
        <begin position="12"/>
        <end position="30"/>
    </location>
</feature>
<keyword evidence="3 6" id="KW-0479">Metal-binding</keyword>
<evidence type="ECO:0000256" key="6">
    <source>
        <dbReference type="PIRSR" id="PIRSR602401-1"/>
    </source>
</evidence>
<comment type="cofactor">
    <cofactor evidence="1 6">
        <name>heme</name>
        <dbReference type="ChEBI" id="CHEBI:30413"/>
    </cofactor>
</comment>
<organism evidence="9 10">
    <name type="scientific">Exophiala xenobiotica</name>
    <dbReference type="NCBI Taxonomy" id="348802"/>
    <lineage>
        <taxon>Eukaryota</taxon>
        <taxon>Fungi</taxon>
        <taxon>Dikarya</taxon>
        <taxon>Ascomycota</taxon>
        <taxon>Pezizomycotina</taxon>
        <taxon>Eurotiomycetes</taxon>
        <taxon>Chaetothyriomycetidae</taxon>
        <taxon>Chaetothyriales</taxon>
        <taxon>Herpotrichiellaceae</taxon>
        <taxon>Exophiala</taxon>
    </lineage>
</organism>
<keyword evidence="5 6" id="KW-0408">Iron</keyword>
<name>A0A0D2BBV1_9EURO</name>
<dbReference type="SUPFAM" id="SSF48264">
    <property type="entry name" value="Cytochrome P450"/>
    <property type="match status" value="1"/>
</dbReference>
<accession>A0A0D2BBV1</accession>
<dbReference type="Gene3D" id="1.10.630.10">
    <property type="entry name" value="Cytochrome P450"/>
    <property type="match status" value="1"/>
</dbReference>
<dbReference type="GO" id="GO:0005506">
    <property type="term" value="F:iron ion binding"/>
    <property type="evidence" value="ECO:0007669"/>
    <property type="project" value="InterPro"/>
</dbReference>
<keyword evidence="8" id="KW-0812">Transmembrane</keyword>
<dbReference type="InterPro" id="IPR001128">
    <property type="entry name" value="Cyt_P450"/>
</dbReference>
<reference evidence="9 10" key="1">
    <citation type="submission" date="2015-01" db="EMBL/GenBank/DDBJ databases">
        <title>The Genome Sequence of Exophiala xenobiotica CBS118157.</title>
        <authorList>
            <consortium name="The Broad Institute Genomics Platform"/>
            <person name="Cuomo C."/>
            <person name="de Hoog S."/>
            <person name="Gorbushina A."/>
            <person name="Stielow B."/>
            <person name="Teixiera M."/>
            <person name="Abouelleil A."/>
            <person name="Chapman S.B."/>
            <person name="Priest M."/>
            <person name="Young S.K."/>
            <person name="Wortman J."/>
            <person name="Nusbaum C."/>
            <person name="Birren B."/>
        </authorList>
    </citation>
    <scope>NUCLEOTIDE SEQUENCE [LARGE SCALE GENOMIC DNA]</scope>
    <source>
        <strain evidence="9 10">CBS 118157</strain>
    </source>
</reference>
<evidence type="ECO:0000313" key="10">
    <source>
        <dbReference type="Proteomes" id="UP000054342"/>
    </source>
</evidence>
<keyword evidence="7" id="KW-0503">Monooxygenase</keyword>
<dbReference type="InterPro" id="IPR050121">
    <property type="entry name" value="Cytochrome_P450_monoxygenase"/>
</dbReference>
<keyword evidence="6 7" id="KW-0349">Heme</keyword>
<dbReference type="STRING" id="348802.A0A0D2BBV1"/>
<dbReference type="InterPro" id="IPR017972">
    <property type="entry name" value="Cyt_P450_CS"/>
</dbReference>
<keyword evidence="8" id="KW-0472">Membrane</keyword>